<dbReference type="PANTHER" id="PTHR11918">
    <property type="entry name" value="RADICAL SAM PROTEINS"/>
    <property type="match status" value="1"/>
</dbReference>
<sequence length="96" mass="10611">MLVGGGALQGFRLPLISIGLNPKQLKNKKNLKRDNHLIATPSSDIPRTQTIYMKTFGCSHNQSDSEYMTGQLLAFGYALSDNPEEANLWLINTCTV</sequence>
<dbReference type="Pfam" id="PF00919">
    <property type="entry name" value="UPF0004"/>
    <property type="match status" value="1"/>
</dbReference>
<evidence type="ECO:0000313" key="4">
    <source>
        <dbReference type="Proteomes" id="UP000541444"/>
    </source>
</evidence>
<evidence type="ECO:0000256" key="1">
    <source>
        <dbReference type="ARBA" id="ARBA00022679"/>
    </source>
</evidence>
<dbReference type="InterPro" id="IPR013848">
    <property type="entry name" value="Methylthiotransferase_N"/>
</dbReference>
<keyword evidence="1" id="KW-0808">Transferase</keyword>
<keyword evidence="4" id="KW-1185">Reference proteome</keyword>
<name>A0A7J7MXJ7_9MAGN</name>
<protein>
    <recommendedName>
        <fullName evidence="2">MTTase N-terminal domain-containing protein</fullName>
    </recommendedName>
</protein>
<reference evidence="3 4" key="1">
    <citation type="journal article" date="2020" name="IScience">
        <title>Genome Sequencing of the Endangered Kingdonia uniflora (Circaeasteraceae, Ranunculales) Reveals Potential Mechanisms of Evolutionary Specialization.</title>
        <authorList>
            <person name="Sun Y."/>
            <person name="Deng T."/>
            <person name="Zhang A."/>
            <person name="Moore M.J."/>
            <person name="Landis J.B."/>
            <person name="Lin N."/>
            <person name="Zhang H."/>
            <person name="Zhang X."/>
            <person name="Huang J."/>
            <person name="Zhang X."/>
            <person name="Sun H."/>
            <person name="Wang H."/>
        </authorList>
    </citation>
    <scope>NUCLEOTIDE SEQUENCE [LARGE SCALE GENOMIC DNA]</scope>
    <source>
        <strain evidence="3">TB1705</strain>
        <tissue evidence="3">Leaf</tissue>
    </source>
</reference>
<dbReference type="EMBL" id="JACGCM010001193">
    <property type="protein sequence ID" value="KAF6159514.1"/>
    <property type="molecule type" value="Genomic_DNA"/>
</dbReference>
<dbReference type="PANTHER" id="PTHR11918:SF45">
    <property type="entry name" value="THREONYLCARBAMOYLADENOSINE TRNA METHYLTHIOTRANSFERASE"/>
    <property type="match status" value="1"/>
</dbReference>
<dbReference type="AlphaFoldDB" id="A0A7J7MXJ7"/>
<accession>A0A7J7MXJ7</accession>
<dbReference type="GO" id="GO:0005783">
    <property type="term" value="C:endoplasmic reticulum"/>
    <property type="evidence" value="ECO:0007669"/>
    <property type="project" value="TreeGrafter"/>
</dbReference>
<gene>
    <name evidence="3" type="ORF">GIB67_032285</name>
</gene>
<feature type="domain" description="MTTase N-terminal" evidence="2">
    <location>
        <begin position="49"/>
        <end position="96"/>
    </location>
</feature>
<dbReference type="OrthoDB" id="1596199at2759"/>
<dbReference type="PROSITE" id="PS51449">
    <property type="entry name" value="MTTASE_N"/>
    <property type="match status" value="1"/>
</dbReference>
<dbReference type="GO" id="GO:0051539">
    <property type="term" value="F:4 iron, 4 sulfur cluster binding"/>
    <property type="evidence" value="ECO:0007669"/>
    <property type="project" value="UniProtKB-KW"/>
</dbReference>
<dbReference type="GO" id="GO:0046872">
    <property type="term" value="F:metal ion binding"/>
    <property type="evidence" value="ECO:0007669"/>
    <property type="project" value="UniProtKB-KW"/>
</dbReference>
<dbReference type="Gene3D" id="3.40.50.12160">
    <property type="entry name" value="Methylthiotransferase, N-terminal domain"/>
    <property type="match status" value="1"/>
</dbReference>
<evidence type="ECO:0000259" key="2">
    <source>
        <dbReference type="PROSITE" id="PS51449"/>
    </source>
</evidence>
<dbReference type="InterPro" id="IPR038135">
    <property type="entry name" value="Methylthiotransferase_N_sf"/>
</dbReference>
<evidence type="ECO:0000313" key="3">
    <source>
        <dbReference type="EMBL" id="KAF6159514.1"/>
    </source>
</evidence>
<dbReference type="Proteomes" id="UP000541444">
    <property type="component" value="Unassembled WGS sequence"/>
</dbReference>
<proteinExistence type="predicted"/>
<organism evidence="3 4">
    <name type="scientific">Kingdonia uniflora</name>
    <dbReference type="NCBI Taxonomy" id="39325"/>
    <lineage>
        <taxon>Eukaryota</taxon>
        <taxon>Viridiplantae</taxon>
        <taxon>Streptophyta</taxon>
        <taxon>Embryophyta</taxon>
        <taxon>Tracheophyta</taxon>
        <taxon>Spermatophyta</taxon>
        <taxon>Magnoliopsida</taxon>
        <taxon>Ranunculales</taxon>
        <taxon>Circaeasteraceae</taxon>
        <taxon>Kingdonia</taxon>
    </lineage>
</organism>
<comment type="caution">
    <text evidence="3">The sequence shown here is derived from an EMBL/GenBank/DDBJ whole genome shotgun (WGS) entry which is preliminary data.</text>
</comment>
<dbReference type="GO" id="GO:0035598">
    <property type="term" value="F:tRNA (N(6)-L-threonylcarbamoyladenosine(37)-C(2))-methylthiotransferase activity"/>
    <property type="evidence" value="ECO:0007669"/>
    <property type="project" value="TreeGrafter"/>
</dbReference>